<keyword evidence="2" id="KW-0472">Membrane</keyword>
<dbReference type="InterPro" id="IPR052913">
    <property type="entry name" value="Glycopeptide_resist_protein"/>
</dbReference>
<dbReference type="RefSeq" id="WP_320755091.1">
    <property type="nucleotide sequence ID" value="NZ_JAWNGA010000004.1"/>
</dbReference>
<evidence type="ECO:0000313" key="4">
    <source>
        <dbReference type="EMBL" id="MDY5132839.1"/>
    </source>
</evidence>
<keyword evidence="6" id="KW-1185">Reference proteome</keyword>
<feature type="domain" description="YoaR-like putative peptidoglycan binding" evidence="3">
    <location>
        <begin position="306"/>
        <end position="379"/>
    </location>
</feature>
<gene>
    <name evidence="5" type="ORF">R6G80_00240</name>
    <name evidence="4" type="ORF">R6G86_03650</name>
</gene>
<feature type="region of interest" description="Disordered" evidence="1">
    <location>
        <begin position="1"/>
        <end position="65"/>
    </location>
</feature>
<feature type="domain" description="YoaR-like putative peptidoglycan binding" evidence="3">
    <location>
        <begin position="145"/>
        <end position="253"/>
    </location>
</feature>
<sequence>MNGTPEEPTARPFPYHEHNSEGDGIDNTMQQPVQQAPFPSYNATGEETQVDTPSDKNGENKGSVTKNRRGKLWTAIIVGILVLLTLMYVGYAYMIKNTVASGTRVAGIDIGGLTKDSATKKLDKEIEARLAQKITVTVGDYKNEITPKEYGVALDTQKTLNGTTGFSLNPAKVFGHLFGGKKTLEPQAKIDNATYTSYINLLNEESGTQPVNASVKFEGTNPKVGPGKAGMLVNAKKAQTLLTSQAFEGKKEIALKLEETDPAVTDKIAQQFADTTAKTIVSGNVDVTVDEAKAHFTPENLASVTSFPVVDNKLTVDINAKNSVAILQKQVPEKIKPGKDARIEIVNHTTPQIIPSEDGTGIPDEELKKLLLETMQKSDAKDRVMTVKTGKVPAAFSTKDADALGVKEVVAEISTPLTNDSVRTTNLRVGTKAINNTLVKPGETFSLEKALGEVDGNSGYVSSDVVVNGYITKALGGGLSQLATNTFNIGYLAGMENIEHKPHSKYFDRYPMGRESTFWGGQIDVKWKNRTPYGAVVEAYVENGRVVTKLWSTKYFEVTTTTSQPRNYRSPVVVHKSGPGCTPEPAFGRGFTVTVGRTVKEKGKVIEDSSYDWTYQPFNGVVCN</sequence>
<keyword evidence="2" id="KW-0812">Transmembrane</keyword>
<dbReference type="PANTHER" id="PTHR35788">
    <property type="entry name" value="EXPORTED PROTEIN-RELATED"/>
    <property type="match status" value="1"/>
</dbReference>
<dbReference type="EMBL" id="JAWNGC010000001">
    <property type="protein sequence ID" value="MDY5154163.1"/>
    <property type="molecule type" value="Genomic_DNA"/>
</dbReference>
<evidence type="ECO:0000256" key="2">
    <source>
        <dbReference type="SAM" id="Phobius"/>
    </source>
</evidence>
<dbReference type="Proteomes" id="UP001281731">
    <property type="component" value="Unassembled WGS sequence"/>
</dbReference>
<evidence type="ECO:0000313" key="7">
    <source>
        <dbReference type="Proteomes" id="UP001281731"/>
    </source>
</evidence>
<evidence type="ECO:0000256" key="1">
    <source>
        <dbReference type="SAM" id="MobiDB-lite"/>
    </source>
</evidence>
<feature type="compositionally biased region" description="Polar residues" evidence="1">
    <location>
        <begin position="41"/>
        <end position="52"/>
    </location>
</feature>
<evidence type="ECO:0000313" key="5">
    <source>
        <dbReference type="EMBL" id="MDY5154163.1"/>
    </source>
</evidence>
<dbReference type="InterPro" id="IPR007391">
    <property type="entry name" value="Vancomycin_resist_VanW"/>
</dbReference>
<protein>
    <submittedName>
        <fullName evidence="5">VanW family protein</fullName>
    </submittedName>
</protein>
<dbReference type="AlphaFoldDB" id="A0AAW9HSW5"/>
<comment type="caution">
    <text evidence="5">The sequence shown here is derived from an EMBL/GenBank/DDBJ whole genome shotgun (WGS) entry which is preliminary data.</text>
</comment>
<feature type="transmembrane region" description="Helical" evidence="2">
    <location>
        <begin position="72"/>
        <end position="94"/>
    </location>
</feature>
<dbReference type="Pfam" id="PF12229">
    <property type="entry name" value="PG_binding_4"/>
    <property type="match status" value="2"/>
</dbReference>
<dbReference type="Proteomes" id="UP001275049">
    <property type="component" value="Unassembled WGS sequence"/>
</dbReference>
<dbReference type="EMBL" id="JAWNGA010000004">
    <property type="protein sequence ID" value="MDY5132839.1"/>
    <property type="molecule type" value="Genomic_DNA"/>
</dbReference>
<dbReference type="PANTHER" id="PTHR35788:SF1">
    <property type="entry name" value="EXPORTED PROTEIN"/>
    <property type="match status" value="1"/>
</dbReference>
<evidence type="ECO:0000259" key="3">
    <source>
        <dbReference type="Pfam" id="PF12229"/>
    </source>
</evidence>
<dbReference type="InterPro" id="IPR022029">
    <property type="entry name" value="YoaR-like_PG-bd"/>
</dbReference>
<keyword evidence="2" id="KW-1133">Transmembrane helix</keyword>
<organism evidence="5 7">
    <name type="scientific">Actinotignum urinale</name>
    <dbReference type="NCBI Taxonomy" id="190146"/>
    <lineage>
        <taxon>Bacteria</taxon>
        <taxon>Bacillati</taxon>
        <taxon>Actinomycetota</taxon>
        <taxon>Actinomycetes</taxon>
        <taxon>Actinomycetales</taxon>
        <taxon>Actinomycetaceae</taxon>
        <taxon>Actinotignum</taxon>
    </lineage>
</organism>
<dbReference type="Pfam" id="PF04294">
    <property type="entry name" value="VanW"/>
    <property type="match status" value="1"/>
</dbReference>
<evidence type="ECO:0000313" key="6">
    <source>
        <dbReference type="Proteomes" id="UP001275049"/>
    </source>
</evidence>
<reference evidence="5 6" key="1">
    <citation type="submission" date="2023-10" db="EMBL/GenBank/DDBJ databases">
        <title>Whole Genome based description of the genera Actinobaculum and Actinotignum reveals a complex phylogenetic relationship within the species included in the genus Actinotignum.</title>
        <authorList>
            <person name="Jensen C.S."/>
            <person name="Dargis R."/>
            <person name="Kemp M."/>
            <person name="Christensen J.J."/>
        </authorList>
    </citation>
    <scope>NUCLEOTIDE SEQUENCE</scope>
    <source>
        <strain evidence="5">SLA_B511</strain>
        <strain evidence="4 6">SLA_B974</strain>
    </source>
</reference>
<accession>A0AAW9HSW5</accession>
<proteinExistence type="predicted"/>
<name>A0AAW9HSW5_9ACTO</name>